<name>A0ABU2Y3C1_9FLAO</name>
<comment type="caution">
    <text evidence="1">The sequence shown here is derived from an EMBL/GenBank/DDBJ whole genome shotgun (WGS) entry which is preliminary data.</text>
</comment>
<protein>
    <submittedName>
        <fullName evidence="1">Uncharacterized protein</fullName>
    </submittedName>
</protein>
<evidence type="ECO:0000313" key="2">
    <source>
        <dbReference type="Proteomes" id="UP001252186"/>
    </source>
</evidence>
<accession>A0ABU2Y3C1</accession>
<proteinExistence type="predicted"/>
<organism evidence="1 2">
    <name type="scientific">Urechidicola vernalis</name>
    <dbReference type="NCBI Taxonomy" id="3075600"/>
    <lineage>
        <taxon>Bacteria</taxon>
        <taxon>Pseudomonadati</taxon>
        <taxon>Bacteroidota</taxon>
        <taxon>Flavobacteriia</taxon>
        <taxon>Flavobacteriales</taxon>
        <taxon>Flavobacteriaceae</taxon>
        <taxon>Urechidicola</taxon>
    </lineage>
</organism>
<reference evidence="1 2" key="1">
    <citation type="submission" date="2023-09" db="EMBL/GenBank/DDBJ databases">
        <authorList>
            <person name="Rey-Velasco X."/>
        </authorList>
    </citation>
    <scope>NUCLEOTIDE SEQUENCE [LARGE SCALE GENOMIC DNA]</scope>
    <source>
        <strain evidence="1 2">P050</strain>
    </source>
</reference>
<evidence type="ECO:0000313" key="1">
    <source>
        <dbReference type="EMBL" id="MDT0552149.1"/>
    </source>
</evidence>
<dbReference type="EMBL" id="JAVRHV010000001">
    <property type="protein sequence ID" value="MDT0552149.1"/>
    <property type="molecule type" value="Genomic_DNA"/>
</dbReference>
<gene>
    <name evidence="1" type="ORF">RM519_02715</name>
</gene>
<dbReference type="Proteomes" id="UP001252186">
    <property type="component" value="Unassembled WGS sequence"/>
</dbReference>
<sequence>MTLSKTNNRNRLFPWTLSGIQSFLSSEDFFNDDYFTTDHLVPAMNVKENETNF</sequence>
<keyword evidence="2" id="KW-1185">Reference proteome</keyword>
<dbReference type="RefSeq" id="WP_311591983.1">
    <property type="nucleotide sequence ID" value="NZ_JAVRHV010000001.1"/>
</dbReference>